<dbReference type="InterPro" id="IPR005079">
    <property type="entry name" value="Peptidase_C45_hydrolase"/>
</dbReference>
<keyword evidence="2" id="KW-0012">Acyltransferase</keyword>
<sequence>MHAETKIIKCAGTPYEIGFAHGSGASAEIHDNIVIYDGFFQDRAKINWEEARRRASAYIPLLSAKYPDILEEMRGIADGAGKGLTMKDILTLNVRSELGLTNVADGCTCLGQQGPEGRIFLAQNWDWLQVNLVVLHIIPSNSPLQMKFMSEAGLVGKIGLNSAGVGTLLNGILASAQDKDKFPIHVLLRRVLQFASSFDEAFAIMEEYGLASTCNIVIADAKGKAGSIECSPHGNTVIPLRGETLPYVGHTNHLYSAGRPVMAKDHPEDNSFTRLARLEELTRQDNELGIPPSFDSIRARLCDQQGAPLSICLGKPTDEDVGIDRVTTVSTIIMELSHGVAQLTVGRPCDDPPIVEWTLGGMQ</sequence>
<dbReference type="PANTHER" id="PTHR34180">
    <property type="entry name" value="PEPTIDASE C45"/>
    <property type="match status" value="1"/>
</dbReference>
<dbReference type="GO" id="GO:0016746">
    <property type="term" value="F:acyltransferase activity"/>
    <property type="evidence" value="ECO:0007669"/>
    <property type="project" value="UniProtKB-KW"/>
</dbReference>
<evidence type="ECO:0000313" key="2">
    <source>
        <dbReference type="EMBL" id="KGQ04697.1"/>
    </source>
</evidence>
<dbReference type="EMBL" id="ANFO01001023">
    <property type="protein sequence ID" value="KGQ04697.1"/>
    <property type="molecule type" value="Genomic_DNA"/>
</dbReference>
<comment type="caution">
    <text evidence="2">The sequence shown here is derived from an EMBL/GenBank/DDBJ whole genome shotgun (WGS) entry which is preliminary data.</text>
</comment>
<proteinExistence type="predicted"/>
<dbReference type="InterPro" id="IPR047801">
    <property type="entry name" value="Peptidase_C45"/>
</dbReference>
<dbReference type="Pfam" id="PF03417">
    <property type="entry name" value="AAT"/>
    <property type="match status" value="1"/>
</dbReference>
<dbReference type="PANTHER" id="PTHR34180:SF1">
    <property type="entry name" value="BETA-ALANYL-DOPAMINE_CARCININE HYDROLASE"/>
    <property type="match status" value="1"/>
</dbReference>
<name>A0A0A2VEH6_BEABA</name>
<dbReference type="Gene3D" id="3.60.60.10">
    <property type="entry name" value="Penicillin V Acylase, Chain A"/>
    <property type="match status" value="1"/>
</dbReference>
<dbReference type="NCBIfam" id="NF040521">
    <property type="entry name" value="C45_proenzyme"/>
    <property type="match status" value="1"/>
</dbReference>
<keyword evidence="2" id="KW-0808">Transferase</keyword>
<reference evidence="2 3" key="1">
    <citation type="submission" date="2012-10" db="EMBL/GenBank/DDBJ databases">
        <title>Genome sequencing and analysis of entomopathogenic fungi Beauveria bassiana D1-5.</title>
        <authorList>
            <person name="Li Q."/>
            <person name="Wang L."/>
            <person name="Zhang Z."/>
            <person name="Wang Q."/>
            <person name="Ren J."/>
            <person name="Wang M."/>
            <person name="Xu W."/>
            <person name="Wang J."/>
            <person name="Lu Y."/>
            <person name="Du Q."/>
            <person name="Sun Z."/>
        </authorList>
    </citation>
    <scope>NUCLEOTIDE SEQUENCE [LARGE SCALE GENOMIC DNA]</scope>
    <source>
        <strain evidence="2 3">D1-5</strain>
    </source>
</reference>
<dbReference type="Gene3D" id="1.10.10.2120">
    <property type="match status" value="1"/>
</dbReference>
<gene>
    <name evidence="2" type="ORF">BBAD15_g10057</name>
</gene>
<dbReference type="STRING" id="1245745.A0A0A2VEH6"/>
<protein>
    <submittedName>
        <fullName evidence="2">Acyl-coenzyme A:6-aminopenicillanic-acid-acyltransferase 40 kDa form</fullName>
    </submittedName>
</protein>
<dbReference type="AlphaFoldDB" id="A0A0A2VEH6"/>
<dbReference type="InterPro" id="IPR047794">
    <property type="entry name" value="C45_proenzyme-like"/>
</dbReference>
<feature type="domain" description="Peptidase C45 hydrolase" evidence="1">
    <location>
        <begin position="115"/>
        <end position="348"/>
    </location>
</feature>
<accession>A0A0A2VEH6</accession>
<dbReference type="HOGENOM" id="CLU_037787_1_0_1"/>
<dbReference type="eggNOG" id="ENOG502RY9N">
    <property type="taxonomic scope" value="Eukaryota"/>
</dbReference>
<dbReference type="OrthoDB" id="189997at2759"/>
<evidence type="ECO:0000259" key="1">
    <source>
        <dbReference type="Pfam" id="PF03417"/>
    </source>
</evidence>
<evidence type="ECO:0000313" key="3">
    <source>
        <dbReference type="Proteomes" id="UP000030106"/>
    </source>
</evidence>
<dbReference type="Proteomes" id="UP000030106">
    <property type="component" value="Unassembled WGS sequence"/>
</dbReference>
<organism evidence="2 3">
    <name type="scientific">Beauveria bassiana D1-5</name>
    <dbReference type="NCBI Taxonomy" id="1245745"/>
    <lineage>
        <taxon>Eukaryota</taxon>
        <taxon>Fungi</taxon>
        <taxon>Dikarya</taxon>
        <taxon>Ascomycota</taxon>
        <taxon>Pezizomycotina</taxon>
        <taxon>Sordariomycetes</taxon>
        <taxon>Hypocreomycetidae</taxon>
        <taxon>Hypocreales</taxon>
        <taxon>Cordycipitaceae</taxon>
        <taxon>Beauveria</taxon>
    </lineage>
</organism>